<evidence type="ECO:0000256" key="5">
    <source>
        <dbReference type="ARBA" id="ARBA00012483"/>
    </source>
</evidence>
<dbReference type="GO" id="GO:0016055">
    <property type="term" value="P:Wnt signaling pathway"/>
    <property type="evidence" value="ECO:0007669"/>
    <property type="project" value="UniProtKB-KW"/>
</dbReference>
<dbReference type="SMART" id="SM00184">
    <property type="entry name" value="RING"/>
    <property type="match status" value="1"/>
</dbReference>
<evidence type="ECO:0000256" key="9">
    <source>
        <dbReference type="ARBA" id="ARBA00022692"/>
    </source>
</evidence>
<proteinExistence type="inferred from homology"/>
<evidence type="ECO:0000256" key="3">
    <source>
        <dbReference type="ARBA" id="ARBA00004906"/>
    </source>
</evidence>
<dbReference type="InterPro" id="IPR040700">
    <property type="entry name" value="ZNRF-3_ecto"/>
</dbReference>
<keyword evidence="21" id="KW-1185">Reference proteome</keyword>
<evidence type="ECO:0000313" key="20">
    <source>
        <dbReference type="EMBL" id="GFS13503.1"/>
    </source>
</evidence>
<keyword evidence="10" id="KW-0732">Signal</keyword>
<dbReference type="Gene3D" id="3.50.30.30">
    <property type="match status" value="1"/>
</dbReference>
<feature type="compositionally biased region" description="Basic residues" evidence="17">
    <location>
        <begin position="237"/>
        <end position="253"/>
    </location>
</feature>
<comment type="similarity">
    <text evidence="4">Belongs to the ZNRF3 family.</text>
</comment>
<evidence type="ECO:0000256" key="6">
    <source>
        <dbReference type="ARBA" id="ARBA00022475"/>
    </source>
</evidence>
<feature type="transmembrane region" description="Helical" evidence="18">
    <location>
        <begin position="177"/>
        <end position="199"/>
    </location>
</feature>
<feature type="compositionally biased region" description="Basic and acidic residues" evidence="17">
    <location>
        <begin position="870"/>
        <end position="887"/>
    </location>
</feature>
<dbReference type="Pfam" id="PF13639">
    <property type="entry name" value="zf-RING_2"/>
    <property type="match status" value="1"/>
</dbReference>
<feature type="region of interest" description="Disordered" evidence="17">
    <location>
        <begin position="861"/>
        <end position="973"/>
    </location>
</feature>
<reference evidence="20 21" key="1">
    <citation type="journal article" date="2021" name="Elife">
        <title>Chloroplast acquisition without the gene transfer in kleptoplastic sea slugs, Plakobranchus ocellatus.</title>
        <authorList>
            <person name="Maeda T."/>
            <person name="Takahashi S."/>
            <person name="Yoshida T."/>
            <person name="Shimamura S."/>
            <person name="Takaki Y."/>
            <person name="Nagai Y."/>
            <person name="Toyoda A."/>
            <person name="Suzuki Y."/>
            <person name="Arimoto A."/>
            <person name="Ishii H."/>
            <person name="Satoh N."/>
            <person name="Nishiyama T."/>
            <person name="Hasebe M."/>
            <person name="Maruyama T."/>
            <person name="Minagawa J."/>
            <person name="Obokata J."/>
            <person name="Shigenobu S."/>
        </authorList>
    </citation>
    <scope>NUCLEOTIDE SEQUENCE [LARGE SCALE GENOMIC DNA]</scope>
</reference>
<evidence type="ECO:0000256" key="13">
    <source>
        <dbReference type="ARBA" id="ARBA00022833"/>
    </source>
</evidence>
<comment type="subcellular location">
    <subcellularLocation>
        <location evidence="2">Cell membrane</location>
        <topology evidence="2">Single-pass type I membrane protein</topology>
    </subcellularLocation>
</comment>
<dbReference type="InterPro" id="IPR013083">
    <property type="entry name" value="Znf_RING/FYVE/PHD"/>
</dbReference>
<keyword evidence="11 16" id="KW-0863">Zinc-finger</keyword>
<feature type="compositionally biased region" description="Polar residues" evidence="17">
    <location>
        <begin position="1179"/>
        <end position="1193"/>
    </location>
</feature>
<evidence type="ECO:0000256" key="17">
    <source>
        <dbReference type="SAM" id="MobiDB-lite"/>
    </source>
</evidence>
<feature type="compositionally biased region" description="Basic and acidic residues" evidence="17">
    <location>
        <begin position="899"/>
        <end position="928"/>
    </location>
</feature>
<keyword evidence="9 18" id="KW-0812">Transmembrane</keyword>
<dbReference type="PROSITE" id="PS50089">
    <property type="entry name" value="ZF_RING_2"/>
    <property type="match status" value="1"/>
</dbReference>
<comment type="catalytic activity">
    <reaction evidence="1">
        <text>S-ubiquitinyl-[E2 ubiquitin-conjugating enzyme]-L-cysteine + [acceptor protein]-L-lysine = [E2 ubiquitin-conjugating enzyme]-L-cysteine + N(6)-ubiquitinyl-[acceptor protein]-L-lysine.</text>
        <dbReference type="EC" id="2.3.2.27"/>
    </reaction>
</comment>
<dbReference type="InterPro" id="IPR001841">
    <property type="entry name" value="Znf_RING"/>
</dbReference>
<keyword evidence="13" id="KW-0862">Zinc</keyword>
<keyword evidence="6" id="KW-1003">Cell membrane</keyword>
<feature type="compositionally biased region" description="Low complexity" evidence="17">
    <location>
        <begin position="1129"/>
        <end position="1165"/>
    </location>
</feature>
<evidence type="ECO:0000256" key="14">
    <source>
        <dbReference type="ARBA" id="ARBA00022989"/>
    </source>
</evidence>
<dbReference type="Proteomes" id="UP000762676">
    <property type="component" value="Unassembled WGS sequence"/>
</dbReference>
<dbReference type="PANTHER" id="PTHR16200">
    <property type="entry name" value="RING ZINC FINGER"/>
    <property type="match status" value="1"/>
</dbReference>
<evidence type="ECO:0000256" key="8">
    <source>
        <dbReference type="ARBA" id="ARBA00022687"/>
    </source>
</evidence>
<name>A0AAV4ISH8_9GAST</name>
<dbReference type="EC" id="2.3.2.27" evidence="5"/>
<feature type="region of interest" description="Disordered" evidence="17">
    <location>
        <begin position="1289"/>
        <end position="1310"/>
    </location>
</feature>
<feature type="region of interest" description="Disordered" evidence="17">
    <location>
        <begin position="558"/>
        <end position="578"/>
    </location>
</feature>
<evidence type="ECO:0000256" key="12">
    <source>
        <dbReference type="ARBA" id="ARBA00022786"/>
    </source>
</evidence>
<dbReference type="GO" id="GO:0061630">
    <property type="term" value="F:ubiquitin protein ligase activity"/>
    <property type="evidence" value="ECO:0007669"/>
    <property type="project" value="UniProtKB-EC"/>
</dbReference>
<protein>
    <recommendedName>
        <fullName evidence="5">RING-type E3 ubiquitin transferase</fullName>
        <ecNumber evidence="5">2.3.2.27</ecNumber>
    </recommendedName>
</protein>
<dbReference type="GO" id="GO:0005886">
    <property type="term" value="C:plasma membrane"/>
    <property type="evidence" value="ECO:0007669"/>
    <property type="project" value="UniProtKB-SubCell"/>
</dbReference>
<evidence type="ECO:0000256" key="4">
    <source>
        <dbReference type="ARBA" id="ARBA00008759"/>
    </source>
</evidence>
<organism evidence="20 21">
    <name type="scientific">Elysia marginata</name>
    <dbReference type="NCBI Taxonomy" id="1093978"/>
    <lineage>
        <taxon>Eukaryota</taxon>
        <taxon>Metazoa</taxon>
        <taxon>Spiralia</taxon>
        <taxon>Lophotrochozoa</taxon>
        <taxon>Mollusca</taxon>
        <taxon>Gastropoda</taxon>
        <taxon>Heterobranchia</taxon>
        <taxon>Euthyneura</taxon>
        <taxon>Panpulmonata</taxon>
        <taxon>Sacoglossa</taxon>
        <taxon>Placobranchoidea</taxon>
        <taxon>Plakobranchidae</taxon>
        <taxon>Elysia</taxon>
    </lineage>
</organism>
<evidence type="ECO:0000256" key="7">
    <source>
        <dbReference type="ARBA" id="ARBA00022679"/>
    </source>
</evidence>
<keyword evidence="7" id="KW-0808">Transferase</keyword>
<feature type="region of interest" description="Disordered" evidence="17">
    <location>
        <begin position="1129"/>
        <end position="1206"/>
    </location>
</feature>
<keyword evidence="12" id="KW-0833">Ubl conjugation pathway</keyword>
<evidence type="ECO:0000256" key="2">
    <source>
        <dbReference type="ARBA" id="ARBA00004251"/>
    </source>
</evidence>
<gene>
    <name evidence="20" type="ORF">ElyMa_003138700</name>
</gene>
<comment type="pathway">
    <text evidence="3">Protein modification; protein ubiquitination.</text>
</comment>
<dbReference type="EMBL" id="BMAT01006481">
    <property type="protein sequence ID" value="GFS13503.1"/>
    <property type="molecule type" value="Genomic_DNA"/>
</dbReference>
<feature type="domain" description="RING-type" evidence="19">
    <location>
        <begin position="290"/>
        <end position="331"/>
    </location>
</feature>
<feature type="compositionally biased region" description="Basic and acidic residues" evidence="17">
    <location>
        <begin position="957"/>
        <end position="970"/>
    </location>
</feature>
<evidence type="ECO:0000256" key="11">
    <source>
        <dbReference type="ARBA" id="ARBA00022771"/>
    </source>
</evidence>
<evidence type="ECO:0000256" key="16">
    <source>
        <dbReference type="PROSITE-ProRule" id="PRU00175"/>
    </source>
</evidence>
<comment type="caution">
    <text evidence="20">The sequence shown here is derived from an EMBL/GenBank/DDBJ whole genome shotgun (WGS) entry which is preliminary data.</text>
</comment>
<keyword evidence="14 18" id="KW-1133">Transmembrane helix</keyword>
<evidence type="ECO:0000256" key="18">
    <source>
        <dbReference type="SAM" id="Phobius"/>
    </source>
</evidence>
<evidence type="ECO:0000256" key="15">
    <source>
        <dbReference type="ARBA" id="ARBA00023136"/>
    </source>
</evidence>
<evidence type="ECO:0000313" key="21">
    <source>
        <dbReference type="Proteomes" id="UP000762676"/>
    </source>
</evidence>
<dbReference type="GO" id="GO:0030178">
    <property type="term" value="P:negative regulation of Wnt signaling pathway"/>
    <property type="evidence" value="ECO:0007669"/>
    <property type="project" value="UniProtKB-ARBA"/>
</dbReference>
<dbReference type="GO" id="GO:0008270">
    <property type="term" value="F:zinc ion binding"/>
    <property type="evidence" value="ECO:0007669"/>
    <property type="project" value="UniProtKB-KW"/>
</dbReference>
<dbReference type="Pfam" id="PF18212">
    <property type="entry name" value="ZNRF_3_ecto"/>
    <property type="match status" value="1"/>
</dbReference>
<feature type="compositionally biased region" description="Polar residues" evidence="17">
    <location>
        <begin position="1290"/>
        <end position="1302"/>
    </location>
</feature>
<keyword evidence="8" id="KW-0879">Wnt signaling pathway</keyword>
<evidence type="ECO:0000259" key="19">
    <source>
        <dbReference type="PROSITE" id="PS50089"/>
    </source>
</evidence>
<feature type="region of interest" description="Disordered" evidence="17">
    <location>
        <begin position="799"/>
        <end position="822"/>
    </location>
</feature>
<feature type="region of interest" description="Disordered" evidence="17">
    <location>
        <begin position="736"/>
        <end position="755"/>
    </location>
</feature>
<dbReference type="InterPro" id="IPR051073">
    <property type="entry name" value="ZNRF3_Arkadia_E3_ligases"/>
</dbReference>
<sequence length="1426" mass="156743">MEAPDHPIGLAMRHGFQGVTQCAGSWFASRRQISQLESGGTENHMTWQAGWAIELHPLGLCNTNDYDELYDYGWVGVVKLERPEFEHDPCLSVFGKAKRAMQRGATAVVFDITDNPVAMDALQDSEDRLSRPIIIIQGSDAAKLVGIVNTQSEARIRIIYSPQDIPTESVEISQKEYFGLGIFVAVFLVFSIICVFVTLKLKWRSNERQNSLSNMAKRAIAKLETRKYESPYSRCDTHHKHHKHHSHRSHHVHQGSQAGSGLHLDRPNYQHLMSSNSDTSVRSSSISESCAICLEGYKEGQILRVLPCEHEFHRLCVDPWLEDRGTCPLCKINITEQMDLQSEDGNRQNTNAEVDTMNISHQQNQQQRRRQASREHHQQQQQQQLLEGSMASRCSLYDPSVAGSRRSFFSLPFTTPGSQTSRDRDREVSVSRLMQANVPPLVPHQRGQHVTAAAQSFIQHTTCASCRSTLGSGQLCSNSNYPSFRETGSRFQPAAEFEECPAHLSHFYISSQQFQHQHQQQQKHYGQMEPSMTEATLSTALSSYAAFQEACESTKSTRVSSHLYTKPNSGTAPSTHQHPSYNTKHFMSQVENCTCSYHNHAHYPQLHGSGPPKAATIYTSHDARLYIPVQYPHTHSHPIPGGQHMSNLDFDLDCLQTGQISGVVEEHEAVRAASAKAIHGSCSSGSEECQKDRGGECCCHLSSTPSSLSANAASTSSCSSSSSFAAADASLAAGNSSTRSVYGSSGHKDSSDVSSFDSNFYRGQGSSSSSDEKDVVVAKPVSSRPNVVMVSKKRQISYHSSGAYSDSGRGRNRARERNSVSKGLARIETPDWGSLSMMNAARAALLRPSCLPFSSNRTGFYDTAADVENDPDRGRSRSREQEKESLLGHRRKNSSSDLKSSRKDLLRRNNSFERNSQERHNADVDRRAYGVKHTSRIGRSDKYKENSFVLQNVEGSPPEKRQVSREDFCSKDQGGSYCEEGILKRKTEGTDKRVDDARTVVPNLMNSHRGKLRHMLCQLNRRESSSSPCLSDTSTGTCSWDSFSASPVPSHAQRSSASSTCSSCGQVVLSSLTTKPGNVDDLQGFVSSSDTGGHHHTAGGGEGLATLLPGTKSDNASYGRVLTSLAGRSRSASAKASRNPLPPSCSSSSSVSSSSLSPSSAFLSSKPKRAHSMPGRVMSNKSHSTCSQTSGLSRTGKPVRENVNSNKAGSFNLAGIRHDHSLTNTRDVLPQRPALSKSLSIKVENSRRSNTGHSPTVMDSNSNWRANAVTVHKNDDKLEYNPLKKVKPSSRLSQKIETASVHSSTTSSSAPRRLLMGSQHYQTQRPALSHGQQSYHVIEQCNVCHKQKVVLSSQHSPLTQELVSLPAAWQSSQVCQMCHSSMQQGHSAQRKATQPKHSMVLFTEAQGAFITIPLSEKENFSRANAV</sequence>
<feature type="region of interest" description="Disordered" evidence="17">
    <location>
        <begin position="360"/>
        <end position="385"/>
    </location>
</feature>
<feature type="region of interest" description="Disordered" evidence="17">
    <location>
        <begin position="1078"/>
        <end position="1108"/>
    </location>
</feature>
<keyword evidence="11 16" id="KW-0479">Metal-binding</keyword>
<keyword evidence="15 18" id="KW-0472">Membrane</keyword>
<dbReference type="Gene3D" id="3.30.40.10">
    <property type="entry name" value="Zinc/RING finger domain, C3HC4 (zinc finger)"/>
    <property type="match status" value="1"/>
</dbReference>
<accession>A0AAV4ISH8</accession>
<feature type="region of interest" description="Disordered" evidence="17">
    <location>
        <begin position="233"/>
        <end position="282"/>
    </location>
</feature>
<evidence type="ECO:0000256" key="10">
    <source>
        <dbReference type="ARBA" id="ARBA00022729"/>
    </source>
</evidence>
<evidence type="ECO:0000256" key="1">
    <source>
        <dbReference type="ARBA" id="ARBA00000900"/>
    </source>
</evidence>
<dbReference type="CDD" id="cd16454">
    <property type="entry name" value="RING-H2_PA-TM-RING"/>
    <property type="match status" value="1"/>
</dbReference>
<dbReference type="SUPFAM" id="SSF57850">
    <property type="entry name" value="RING/U-box"/>
    <property type="match status" value="1"/>
</dbReference>